<evidence type="ECO:0000313" key="3">
    <source>
        <dbReference type="EMBL" id="MBW9064494.1"/>
    </source>
</evidence>
<keyword evidence="1" id="KW-0802">TPR repeat</keyword>
<feature type="repeat" description="TPR" evidence="1">
    <location>
        <begin position="28"/>
        <end position="61"/>
    </location>
</feature>
<dbReference type="InterPro" id="IPR011990">
    <property type="entry name" value="TPR-like_helical_dom_sf"/>
</dbReference>
<evidence type="ECO:0000256" key="1">
    <source>
        <dbReference type="PROSITE-ProRule" id="PRU00339"/>
    </source>
</evidence>
<comment type="caution">
    <text evidence="3">The sequence shown here is derived from an EMBL/GenBank/DDBJ whole genome shotgun (WGS) entry which is preliminary data.</text>
</comment>
<protein>
    <submittedName>
        <fullName evidence="3">Tetratricopeptide repeat protein</fullName>
    </submittedName>
</protein>
<sequence>MTLNRIRRQLTKRIRSWRLDKGNPRDPVTFHVSQGDAHNARKAWPEAIGHYQKALALSPNLAPIWIQLGHGLRETGQLEQAERSYLRALEIEPDNADATFFLGVTRSELAKRENGEEQARPSSTVPSEAPCEADEPLEFRFHARDLPSSWLRPEERSGLAGTSILRLSGHAVGSISSEVMHAAAIVRAMRAFHAISHPNTADDVVSVDNEAAFPELLSAPPGQRETGVPLIFGNDSGADLADIWFVNSRTLRLRFNRASHSAFVVLRCFQYDPADLQRLRLLAEQPIPADIATFVDVTTANPYFPLGFAVCTEDAELISFALLPYPSLCRGGLHFGELLSTGGGTPYLGSLEDVSSRLLQAALKPGGRPSTRRIEVDLEAATGTERIFERSLQFWLRQVLGFSIVIGQVPQAMDREVVHYLTSAIGCEPLAAPGGRNVRLRLSADAVPSLHSLLAGWQGRAGSYAAPFVLASVVDGLPKYVLSPPSIAAGGQTQGVQKFPILELGEDSDGSFAGVVDVTPPVAAIRFCRLGSPDDAQLLAPLPLGVTASRQAGVPERIFTSTVSVVHNFSGDEKALAAMLEALSLQQGTDGLQVLVAGGERHASGVRVLLQRFFPSRGHFIDCPEDENEGACLNRAAAHADGELILVIGETVLLHDPVAIHALASLMTIPGVSSASCILIGPQNINKTTRLGLVSSGYFPFAAAAGTEAMFGSGDILLSLPHAVWPAAFNSSRLFMVDKQEWQRIGGFVGQRAGQEELATPFWTRSMAEGRSHVITTAVSASLLPSAEDVVVRVQPASQFLPTIDEASRLSLKIERLLA</sequence>
<keyword evidence="4" id="KW-1185">Reference proteome</keyword>
<name>A0ABS7HB47_9HYPH</name>
<dbReference type="Proteomes" id="UP000757604">
    <property type="component" value="Unassembled WGS sequence"/>
</dbReference>
<dbReference type="PROSITE" id="PS50005">
    <property type="entry name" value="TPR"/>
    <property type="match status" value="2"/>
</dbReference>
<dbReference type="EMBL" id="JAEUAO010000003">
    <property type="protein sequence ID" value="MBW9064494.1"/>
    <property type="molecule type" value="Genomic_DNA"/>
</dbReference>
<dbReference type="SUPFAM" id="SSF48452">
    <property type="entry name" value="TPR-like"/>
    <property type="match status" value="1"/>
</dbReference>
<gene>
    <name evidence="3" type="ORF">JNB71_14290</name>
</gene>
<accession>A0ABS7HB47</accession>
<proteinExistence type="predicted"/>
<reference evidence="3 4" key="1">
    <citation type="journal article" date="2021" name="MBio">
        <title>Poor Competitiveness of Bradyrhizobium in Pigeon Pea Root Colonization in Indian Soils.</title>
        <authorList>
            <person name="Chalasani D."/>
            <person name="Basu A."/>
            <person name="Pullabhotla S.V.S.R.N."/>
            <person name="Jorrin B."/>
            <person name="Neal A.L."/>
            <person name="Poole P.S."/>
            <person name="Podile A.R."/>
            <person name="Tkacz A."/>
        </authorList>
    </citation>
    <scope>NUCLEOTIDE SEQUENCE [LARGE SCALE GENOMIC DNA]</scope>
    <source>
        <strain evidence="3 4">HU44</strain>
    </source>
</reference>
<organism evidence="3 4">
    <name type="scientific">Rhizobium herbae</name>
    <dbReference type="NCBI Taxonomy" id="508661"/>
    <lineage>
        <taxon>Bacteria</taxon>
        <taxon>Pseudomonadati</taxon>
        <taxon>Pseudomonadota</taxon>
        <taxon>Alphaproteobacteria</taxon>
        <taxon>Hyphomicrobiales</taxon>
        <taxon>Rhizobiaceae</taxon>
        <taxon>Rhizobium/Agrobacterium group</taxon>
        <taxon>Rhizobium</taxon>
    </lineage>
</organism>
<dbReference type="SUPFAM" id="SSF53448">
    <property type="entry name" value="Nucleotide-diphospho-sugar transferases"/>
    <property type="match status" value="1"/>
</dbReference>
<feature type="repeat" description="TPR" evidence="1">
    <location>
        <begin position="62"/>
        <end position="95"/>
    </location>
</feature>
<dbReference type="SMART" id="SM00028">
    <property type="entry name" value="TPR"/>
    <property type="match status" value="2"/>
</dbReference>
<evidence type="ECO:0000256" key="2">
    <source>
        <dbReference type="SAM" id="MobiDB-lite"/>
    </source>
</evidence>
<feature type="region of interest" description="Disordered" evidence="2">
    <location>
        <begin position="111"/>
        <end position="133"/>
    </location>
</feature>
<dbReference type="InterPro" id="IPR029044">
    <property type="entry name" value="Nucleotide-diphossugar_trans"/>
</dbReference>
<dbReference type="RefSeq" id="WP_220372477.1">
    <property type="nucleotide sequence ID" value="NZ_JAEUAO010000003.1"/>
</dbReference>
<dbReference type="Gene3D" id="1.25.40.10">
    <property type="entry name" value="Tetratricopeptide repeat domain"/>
    <property type="match status" value="1"/>
</dbReference>
<dbReference type="PROSITE" id="PS50293">
    <property type="entry name" value="TPR_REGION"/>
    <property type="match status" value="1"/>
</dbReference>
<dbReference type="Pfam" id="PF13432">
    <property type="entry name" value="TPR_16"/>
    <property type="match status" value="1"/>
</dbReference>
<evidence type="ECO:0000313" key="4">
    <source>
        <dbReference type="Proteomes" id="UP000757604"/>
    </source>
</evidence>
<dbReference type="InterPro" id="IPR019734">
    <property type="entry name" value="TPR_rpt"/>
</dbReference>